<gene>
    <name evidence="3" type="ORF">ISF26_21680</name>
</gene>
<dbReference type="Proteomes" id="UP001054846">
    <property type="component" value="Chromosome"/>
</dbReference>
<dbReference type="InterPro" id="IPR045179">
    <property type="entry name" value="YgfZ/GcvT"/>
</dbReference>
<evidence type="ECO:0000256" key="1">
    <source>
        <dbReference type="ARBA" id="ARBA00022946"/>
    </source>
</evidence>
<dbReference type="SUPFAM" id="SSF103025">
    <property type="entry name" value="Folate-binding domain"/>
    <property type="match status" value="1"/>
</dbReference>
<reference evidence="3 4" key="1">
    <citation type="journal article" date="2021" name="Genome Biol. Evol.">
        <title>Complete Genome Sequencing of a Novel Gloeobacter Species from a Waterfall Cave in Mexico.</title>
        <authorList>
            <person name="Saw J.H."/>
            <person name="Cardona T."/>
            <person name="Montejano G."/>
        </authorList>
    </citation>
    <scope>NUCLEOTIDE SEQUENCE [LARGE SCALE GENOMIC DNA]</scope>
    <source>
        <strain evidence="3">MG652769</strain>
    </source>
</reference>
<protein>
    <submittedName>
        <fullName evidence="3">Folate-binding protein YgfZ</fullName>
    </submittedName>
</protein>
<dbReference type="EMBL" id="CP063845">
    <property type="protein sequence ID" value="UFP94324.1"/>
    <property type="molecule type" value="Genomic_DNA"/>
</dbReference>
<keyword evidence="4" id="KW-1185">Reference proteome</keyword>
<dbReference type="PANTHER" id="PTHR22602:SF0">
    <property type="entry name" value="TRANSFERASE CAF17, MITOCHONDRIAL-RELATED"/>
    <property type="match status" value="1"/>
</dbReference>
<keyword evidence="1" id="KW-0809">Transit peptide</keyword>
<evidence type="ECO:0000313" key="4">
    <source>
        <dbReference type="Proteomes" id="UP001054846"/>
    </source>
</evidence>
<accession>A0ABY3PL72</accession>
<dbReference type="PANTHER" id="PTHR22602">
    <property type="entry name" value="TRANSFERASE CAF17, MITOCHONDRIAL-RELATED"/>
    <property type="match status" value="1"/>
</dbReference>
<dbReference type="SUPFAM" id="SSF101790">
    <property type="entry name" value="Aminomethyltransferase beta-barrel domain"/>
    <property type="match status" value="1"/>
</dbReference>
<name>A0ABY3PL72_9CYAN</name>
<dbReference type="InterPro" id="IPR029043">
    <property type="entry name" value="GcvT/YgfZ_C"/>
</dbReference>
<dbReference type="Gene3D" id="3.30.1360.120">
    <property type="entry name" value="Probable tRNA modification gtpase trme, domain 1"/>
    <property type="match status" value="2"/>
</dbReference>
<dbReference type="Pfam" id="PF08669">
    <property type="entry name" value="GCV_T_C"/>
    <property type="match status" value="1"/>
</dbReference>
<dbReference type="NCBIfam" id="TIGR03317">
    <property type="entry name" value="ygfZ_signature"/>
    <property type="match status" value="1"/>
</dbReference>
<dbReference type="InterPro" id="IPR027266">
    <property type="entry name" value="TrmE/GcvT-like"/>
</dbReference>
<dbReference type="InterPro" id="IPR017703">
    <property type="entry name" value="YgfZ/GCV_T_CS"/>
</dbReference>
<feature type="domain" description="Aminomethyltransferase C-terminal" evidence="2">
    <location>
        <begin position="217"/>
        <end position="275"/>
    </location>
</feature>
<proteinExistence type="predicted"/>
<evidence type="ECO:0000259" key="2">
    <source>
        <dbReference type="Pfam" id="PF08669"/>
    </source>
</evidence>
<evidence type="ECO:0000313" key="3">
    <source>
        <dbReference type="EMBL" id="UFP94324.1"/>
    </source>
</evidence>
<dbReference type="RefSeq" id="WP_230841384.1">
    <property type="nucleotide sequence ID" value="NZ_CP063845.1"/>
</dbReference>
<sequence>MSLEGYFPSDRELLSVRGKDAADYLQRVLTCNLKTLQPGKFIPGALLTGQGKLVAFFDLYQQADGGYTLAVPSGCAETLAARLERYVFSEDVVVEPREAIVLELLASGPPFEPIPEPGRYCDFALDGLPARLSALAPGYYRLELVRMPSEFAPAPLEAERFEAWRIEQGLPAWDKELNDNLIPLNLGIDGAISHDKGCYTGQEVISRATFVGHPAQELVGLLAEEPLKAGTELTLNGDYVGLVTSTSYSETRQASIGLARTRWRKAKPGERVQAGEREVGVVGLPFAP</sequence>
<dbReference type="InterPro" id="IPR013977">
    <property type="entry name" value="GcvT_C"/>
</dbReference>
<dbReference type="PIRSF" id="PIRSF006487">
    <property type="entry name" value="GcvT"/>
    <property type="match status" value="1"/>
</dbReference>
<organism evidence="3 4">
    <name type="scientific">Gloeobacter morelensis MG652769</name>
    <dbReference type="NCBI Taxonomy" id="2781736"/>
    <lineage>
        <taxon>Bacteria</taxon>
        <taxon>Bacillati</taxon>
        <taxon>Cyanobacteriota</taxon>
        <taxon>Cyanophyceae</taxon>
        <taxon>Gloeobacterales</taxon>
        <taxon>Gloeobacteraceae</taxon>
        <taxon>Gloeobacter</taxon>
        <taxon>Gloeobacter morelensis</taxon>
    </lineage>
</organism>